<dbReference type="InterPro" id="IPR010652">
    <property type="entry name" value="DUF1232"/>
</dbReference>
<dbReference type="GeneID" id="82206066"/>
<dbReference type="Proteomes" id="UP000245622">
    <property type="component" value="Chromosome 1"/>
</dbReference>
<proteinExistence type="predicted"/>
<gene>
    <name evidence="7" type="ORF">CRIB_2041</name>
</gene>
<name>A0A1V1I347_9FIRM</name>
<keyword evidence="8" id="KW-1185">Reference proteome</keyword>
<comment type="subcellular location">
    <subcellularLocation>
        <location evidence="1">Endomembrane system</location>
        <topology evidence="1">Multi-pass membrane protein</topology>
    </subcellularLocation>
</comment>
<keyword evidence="3 5" id="KW-1133">Transmembrane helix</keyword>
<dbReference type="RefSeq" id="WP_180702148.1">
    <property type="nucleotide sequence ID" value="NZ_CAJUCR010000007.1"/>
</dbReference>
<protein>
    <recommendedName>
        <fullName evidence="6">DUF1232 domain-containing protein</fullName>
    </recommendedName>
</protein>
<reference evidence="7 8" key="1">
    <citation type="submission" date="2014-04" db="EMBL/GenBank/DDBJ databases">
        <authorList>
            <person name="Hornung B.V."/>
        </authorList>
    </citation>
    <scope>NUCLEOTIDE SEQUENCE [LARGE SCALE GENOMIC DNA]</scope>
    <source>
        <strain evidence="7 8">CRIB</strain>
    </source>
</reference>
<dbReference type="KEGG" id="ril:CRIB_2041"/>
<feature type="domain" description="DUF1232" evidence="6">
    <location>
        <begin position="58"/>
        <end position="92"/>
    </location>
</feature>
<dbReference type="GO" id="GO:0012505">
    <property type="term" value="C:endomembrane system"/>
    <property type="evidence" value="ECO:0007669"/>
    <property type="project" value="UniProtKB-SubCell"/>
</dbReference>
<dbReference type="Pfam" id="PF06803">
    <property type="entry name" value="DUF1232"/>
    <property type="match status" value="1"/>
</dbReference>
<keyword evidence="4 5" id="KW-0472">Membrane</keyword>
<feature type="transmembrane region" description="Helical" evidence="5">
    <location>
        <begin position="53"/>
        <end position="70"/>
    </location>
</feature>
<evidence type="ECO:0000256" key="1">
    <source>
        <dbReference type="ARBA" id="ARBA00004127"/>
    </source>
</evidence>
<dbReference type="EMBL" id="LN555523">
    <property type="protein sequence ID" value="CED94646.1"/>
    <property type="molecule type" value="Genomic_DNA"/>
</dbReference>
<accession>A0A1V1I347</accession>
<sequence length="129" mass="15070">MSKRSFVTDMILDTLKRVLVRFKNAKFGLLFFINIFKIPDFLTDNRVNIFSKFKLIFSLLTAVIYIVSSIDLIPEILTGMFGFIDDIFVLVWSLGIANEEIEKYKKILKDSKDPNVIENVNYNIYDENE</sequence>
<evidence type="ECO:0000256" key="2">
    <source>
        <dbReference type="ARBA" id="ARBA00022692"/>
    </source>
</evidence>
<evidence type="ECO:0000256" key="3">
    <source>
        <dbReference type="ARBA" id="ARBA00022989"/>
    </source>
</evidence>
<keyword evidence="2 5" id="KW-0812">Transmembrane</keyword>
<evidence type="ECO:0000259" key="6">
    <source>
        <dbReference type="Pfam" id="PF06803"/>
    </source>
</evidence>
<dbReference type="AlphaFoldDB" id="A0A1V1I347"/>
<evidence type="ECO:0000313" key="7">
    <source>
        <dbReference type="EMBL" id="CED94646.1"/>
    </source>
</evidence>
<evidence type="ECO:0000256" key="4">
    <source>
        <dbReference type="ARBA" id="ARBA00023136"/>
    </source>
</evidence>
<evidence type="ECO:0000313" key="8">
    <source>
        <dbReference type="Proteomes" id="UP000245622"/>
    </source>
</evidence>
<organism evidence="7 8">
    <name type="scientific">Romboutsia ilealis</name>
    <dbReference type="NCBI Taxonomy" id="1115758"/>
    <lineage>
        <taxon>Bacteria</taxon>
        <taxon>Bacillati</taxon>
        <taxon>Bacillota</taxon>
        <taxon>Clostridia</taxon>
        <taxon>Peptostreptococcales</taxon>
        <taxon>Peptostreptococcaceae</taxon>
        <taxon>Romboutsia</taxon>
    </lineage>
</organism>
<evidence type="ECO:0000256" key="5">
    <source>
        <dbReference type="SAM" id="Phobius"/>
    </source>
</evidence>